<gene>
    <name evidence="1" type="ORF">RND15_00835</name>
</gene>
<proteinExistence type="predicted"/>
<accession>A0ABU2X5S3</accession>
<organism evidence="1 2">
    <name type="scientific">Streptomyces lonegramiae</name>
    <dbReference type="NCBI Taxonomy" id="3075524"/>
    <lineage>
        <taxon>Bacteria</taxon>
        <taxon>Bacillati</taxon>
        <taxon>Actinomycetota</taxon>
        <taxon>Actinomycetes</taxon>
        <taxon>Kitasatosporales</taxon>
        <taxon>Streptomycetaceae</taxon>
        <taxon>Streptomyces</taxon>
    </lineage>
</organism>
<comment type="caution">
    <text evidence="1">The sequence shown here is derived from an EMBL/GenBank/DDBJ whole genome shotgun (WGS) entry which is preliminary data.</text>
</comment>
<protein>
    <submittedName>
        <fullName evidence="1">Uncharacterized protein</fullName>
    </submittedName>
</protein>
<evidence type="ECO:0000313" key="1">
    <source>
        <dbReference type="EMBL" id="MDT0541263.1"/>
    </source>
</evidence>
<sequence>MGCWTAYALRAEDGTSWVMGEKWGMWDLTDATDRVRLVEAVLRRGTRVGDGRARGLLGGAFCRGAALDLVARRYRYYRCDPPDVHYLDCHARQRATASDWDGWDVEYAWGGRDDFADMVAGAEPVFTEVETDPALPDAVPLTSREDWFVGWDPGEWRISVLHSEIIADLLAPAEAVVSLIRADHTVLDHQLTIREVVPWLARHGESLTETLPAHAPYPMPMEGTVSAGVVVDLPARRLRYWTTEPVPPRLTARTAAAWPGWRVERLPLGFVGHLAATGRDDPDLLLTDTELRDAWWDEGLIAMRNTDRRALRVDPRNLRTPRVEVVDDGRES</sequence>
<reference evidence="1" key="1">
    <citation type="submission" date="2024-05" db="EMBL/GenBank/DDBJ databases">
        <title>30 novel species of actinomycetes from the DSMZ collection.</title>
        <authorList>
            <person name="Nouioui I."/>
        </authorList>
    </citation>
    <scope>NUCLEOTIDE SEQUENCE</scope>
    <source>
        <strain evidence="1">DSM 41529</strain>
    </source>
</reference>
<keyword evidence="2" id="KW-1185">Reference proteome</keyword>
<name>A0ABU2X5S3_9ACTN</name>
<evidence type="ECO:0000313" key="2">
    <source>
        <dbReference type="Proteomes" id="UP001180754"/>
    </source>
</evidence>
<dbReference type="EMBL" id="JAVRFD010000001">
    <property type="protein sequence ID" value="MDT0541263.1"/>
    <property type="molecule type" value="Genomic_DNA"/>
</dbReference>
<dbReference type="RefSeq" id="WP_311722361.1">
    <property type="nucleotide sequence ID" value="NZ_JAVRFD010000001.1"/>
</dbReference>
<dbReference type="Proteomes" id="UP001180754">
    <property type="component" value="Unassembled WGS sequence"/>
</dbReference>